<evidence type="ECO:0008006" key="5">
    <source>
        <dbReference type="Google" id="ProtNLM"/>
    </source>
</evidence>
<dbReference type="PANTHER" id="PTHR34580">
    <property type="match status" value="1"/>
</dbReference>
<gene>
    <name evidence="3" type="ORF">PEDI_43040</name>
</gene>
<organism evidence="3 4">
    <name type="scientific">Persicobacter diffluens</name>
    <dbReference type="NCBI Taxonomy" id="981"/>
    <lineage>
        <taxon>Bacteria</taxon>
        <taxon>Pseudomonadati</taxon>
        <taxon>Bacteroidota</taxon>
        <taxon>Cytophagia</taxon>
        <taxon>Cytophagales</taxon>
        <taxon>Persicobacteraceae</taxon>
        <taxon>Persicobacter</taxon>
    </lineage>
</organism>
<comment type="caution">
    <text evidence="3">The sequence shown here is derived from an EMBL/GenBank/DDBJ whole genome shotgun (WGS) entry which is preliminary data.</text>
</comment>
<evidence type="ECO:0000313" key="4">
    <source>
        <dbReference type="Proteomes" id="UP001310022"/>
    </source>
</evidence>
<dbReference type="AlphaFoldDB" id="A0AAN4W3R5"/>
<dbReference type="Pfam" id="PF25583">
    <property type="entry name" value="WCX"/>
    <property type="match status" value="1"/>
</dbReference>
<dbReference type="Proteomes" id="UP001310022">
    <property type="component" value="Unassembled WGS sequence"/>
</dbReference>
<evidence type="ECO:0000259" key="1">
    <source>
        <dbReference type="Pfam" id="PF13280"/>
    </source>
</evidence>
<dbReference type="InterPro" id="IPR057727">
    <property type="entry name" value="WCX_dom"/>
</dbReference>
<sequence>MAVNRSALIRYKAIDNCLRDPSGNYTLENLIDICTQALRDAGEMEEDKKVGKRTVQLDLQMLRSDELGYNADIEVLSRKYYRYKDPEFSITKLPLTKNDFARLSSVVEDLSEFQSFSYYNDIAGLIQRLGDKVEAHRFPEENVFQFEDQESESSLNYLTQVRDNIKQRKALEVVYQDLRSAEPQQFVFHPYLLKEFRNRWFIIGVRGAAAPIQTLALDRLQGLSNSEIQYVANTRVDLREHFESLIGVTNPADDMEEEVSLHFDFQQAPFILSQPIHKSQQVLKVDESGVEIKLKLKLNSDLEEELIRFGEGVRVLAPVKLQNRLRRRLQKMMDQLTGGSPSSPTDAPREVKLPAIEKGEGYAIIPQMWTSEETRGLANSLFSWLQDKANTRESFCMPDIVTKMETLPLMLETDNFRQFQQQFEGGLELVATSLWYGKTHELPLTPQRINQIEKQSALAGDQGADLPEEEKLVWGIMPLDALGEQTGSLELFTSAGRINDLKVDKGGLLLMQPDTFWKLEPTDISRRRRMIVFWWKKN</sequence>
<evidence type="ECO:0000259" key="2">
    <source>
        <dbReference type="Pfam" id="PF25583"/>
    </source>
</evidence>
<feature type="domain" description="WYL" evidence="1">
    <location>
        <begin position="157"/>
        <end position="223"/>
    </location>
</feature>
<proteinExistence type="predicted"/>
<dbReference type="EMBL" id="BQKE01000003">
    <property type="protein sequence ID" value="GJM63752.1"/>
    <property type="molecule type" value="Genomic_DNA"/>
</dbReference>
<keyword evidence="4" id="KW-1185">Reference proteome</keyword>
<dbReference type="InterPro" id="IPR051534">
    <property type="entry name" value="CBASS_pafABC_assoc_protein"/>
</dbReference>
<reference evidence="3 4" key="1">
    <citation type="submission" date="2021-12" db="EMBL/GenBank/DDBJ databases">
        <title>Genome sequencing of bacteria with rrn-lacking chromosome and rrn-plasmid.</title>
        <authorList>
            <person name="Anda M."/>
            <person name="Iwasaki W."/>
        </authorList>
    </citation>
    <scope>NUCLEOTIDE SEQUENCE [LARGE SCALE GENOMIC DNA]</scope>
    <source>
        <strain evidence="3 4">NBRC 15940</strain>
    </source>
</reference>
<accession>A0AAN4W3R5</accession>
<feature type="domain" description="WCX" evidence="2">
    <location>
        <begin position="257"/>
        <end position="333"/>
    </location>
</feature>
<dbReference type="Pfam" id="PF13280">
    <property type="entry name" value="WYL"/>
    <property type="match status" value="1"/>
</dbReference>
<evidence type="ECO:0000313" key="3">
    <source>
        <dbReference type="EMBL" id="GJM63752.1"/>
    </source>
</evidence>
<protein>
    <recommendedName>
        <fullName evidence="5">WYL domain-containing protein</fullName>
    </recommendedName>
</protein>
<dbReference type="PROSITE" id="PS52050">
    <property type="entry name" value="WYL"/>
    <property type="match status" value="1"/>
</dbReference>
<name>A0AAN4W3R5_9BACT</name>
<dbReference type="PANTHER" id="PTHR34580:SF9">
    <property type="entry name" value="SLL5097 PROTEIN"/>
    <property type="match status" value="1"/>
</dbReference>
<dbReference type="InterPro" id="IPR026881">
    <property type="entry name" value="WYL_dom"/>
</dbReference>
<dbReference type="RefSeq" id="WP_338238872.1">
    <property type="nucleotide sequence ID" value="NZ_BQKE01000003.1"/>
</dbReference>